<name>A0A366DZ67_9BACI</name>
<dbReference type="Proteomes" id="UP000252254">
    <property type="component" value="Unassembled WGS sequence"/>
</dbReference>
<evidence type="ECO:0000313" key="1">
    <source>
        <dbReference type="EMBL" id="RBO95175.1"/>
    </source>
</evidence>
<proteinExistence type="predicted"/>
<keyword evidence="2" id="KW-1185">Reference proteome</keyword>
<accession>A0A366DZ67</accession>
<sequence>MEERDLRKSFIEVYETTFSEENFILKDNKDNNKKILLDKNNETYKYVLELEKYLFVGANLLEIYIIDNSDRRETTVHLLTTINKDGNKIEISQKHFNIRP</sequence>
<dbReference type="RefSeq" id="WP_113869507.1">
    <property type="nucleotide sequence ID" value="NZ_BAABQN010000006.1"/>
</dbReference>
<reference evidence="1 2" key="1">
    <citation type="submission" date="2018-06" db="EMBL/GenBank/DDBJ databases">
        <title>Genomic Encyclopedia of Type Strains, Phase IV (KMG-IV): sequencing the most valuable type-strain genomes for metagenomic binning, comparative biology and taxonomic classification.</title>
        <authorList>
            <person name="Goeker M."/>
        </authorList>
    </citation>
    <scope>NUCLEOTIDE SEQUENCE [LARGE SCALE GENOMIC DNA]</scope>
    <source>
        <strain evidence="1 2">DSM 15140</strain>
    </source>
</reference>
<comment type="caution">
    <text evidence="1">The sequence shown here is derived from an EMBL/GenBank/DDBJ whole genome shotgun (WGS) entry which is preliminary data.</text>
</comment>
<protein>
    <submittedName>
        <fullName evidence="1">Uncharacterized protein</fullName>
    </submittedName>
</protein>
<evidence type="ECO:0000313" key="2">
    <source>
        <dbReference type="Proteomes" id="UP000252254"/>
    </source>
</evidence>
<dbReference type="AlphaFoldDB" id="A0A366DZ67"/>
<dbReference type="EMBL" id="QNRI01000009">
    <property type="protein sequence ID" value="RBO95175.1"/>
    <property type="molecule type" value="Genomic_DNA"/>
</dbReference>
<organism evidence="1 2">
    <name type="scientific">Paraliobacillus ryukyuensis</name>
    <dbReference type="NCBI Taxonomy" id="200904"/>
    <lineage>
        <taxon>Bacteria</taxon>
        <taxon>Bacillati</taxon>
        <taxon>Bacillota</taxon>
        <taxon>Bacilli</taxon>
        <taxon>Bacillales</taxon>
        <taxon>Bacillaceae</taxon>
        <taxon>Paraliobacillus</taxon>
    </lineage>
</organism>
<gene>
    <name evidence="1" type="ORF">DES48_10911</name>
</gene>